<evidence type="ECO:0000313" key="3">
    <source>
        <dbReference type="EMBL" id="EFM82352.1"/>
    </source>
</evidence>
<dbReference type="RefSeq" id="WP_002402376.1">
    <property type="nucleotide sequence ID" value="NZ_GL454464.1"/>
</dbReference>
<dbReference type="EMBL" id="AEBR01000067">
    <property type="protein sequence ID" value="EFM82352.1"/>
    <property type="molecule type" value="Genomic_DNA"/>
</dbReference>
<dbReference type="AlphaFoldDB" id="A0A125W4F5"/>
<name>A0A125W4F5_ENTFL</name>
<reference evidence="3 4" key="1">
    <citation type="submission" date="2010-07" db="EMBL/GenBank/DDBJ databases">
        <authorList>
            <person name="Sid Ahmed O."/>
        </authorList>
    </citation>
    <scope>NUCLEOTIDE SEQUENCE [LARGE SCALE GENOMIC DNA]</scope>
    <source>
        <strain evidence="3 4">TX4248</strain>
    </source>
</reference>
<keyword evidence="2" id="KW-0231">Viral genome packaging</keyword>
<dbReference type="GO" id="GO:0051276">
    <property type="term" value="P:chromosome organization"/>
    <property type="evidence" value="ECO:0007669"/>
    <property type="project" value="InterPro"/>
</dbReference>
<proteinExistence type="predicted"/>
<dbReference type="PANTHER" id="PTHR41328">
    <property type="entry name" value="TERMINASE SMALL SUBUNIT-RELATED"/>
    <property type="match status" value="1"/>
</dbReference>
<dbReference type="InterPro" id="IPR052404">
    <property type="entry name" value="SPP1-like_terminase"/>
</dbReference>
<dbReference type="Gene3D" id="6.10.140.2160">
    <property type="match status" value="1"/>
</dbReference>
<keyword evidence="1" id="KW-1188">Viral release from host cell</keyword>
<dbReference type="PANTHER" id="PTHR41328:SF2">
    <property type="entry name" value="TERMINASE SMALL SUBUNIT"/>
    <property type="match status" value="1"/>
</dbReference>
<dbReference type="Pfam" id="PF03592">
    <property type="entry name" value="Terminase_2"/>
    <property type="match status" value="1"/>
</dbReference>
<accession>A0A125W4F5</accession>
<gene>
    <name evidence="3" type="ORF">HMPREF9498_02079</name>
</gene>
<sequence length="181" mass="19677">MAESKQSQLINEIADLASDLMSEWPSTRNKQKEFVLAYVSNGFINGTEAAKKAGYSAKTAGTIASNLLTGMKKYEHIPPVIEELKNAYDERAIELSIASGTEVLQYLTSVMRGSQKEQTLIGLGEGAQGLTDIDVGAKERLKAAELLGKRHALFTDKQEISATVRTDKLDSILQQLGDADD</sequence>
<dbReference type="InterPro" id="IPR005335">
    <property type="entry name" value="Terminase_ssu"/>
</dbReference>
<evidence type="ECO:0000313" key="4">
    <source>
        <dbReference type="Proteomes" id="UP000004846"/>
    </source>
</evidence>
<evidence type="ECO:0000256" key="2">
    <source>
        <dbReference type="ARBA" id="ARBA00023219"/>
    </source>
</evidence>
<dbReference type="Gene3D" id="1.10.10.1400">
    <property type="entry name" value="Terminase, small subunit, N-terminal DNA-binding domain, HTH motif"/>
    <property type="match status" value="1"/>
</dbReference>
<evidence type="ECO:0000256" key="1">
    <source>
        <dbReference type="ARBA" id="ARBA00022612"/>
    </source>
</evidence>
<comment type="caution">
    <text evidence="3">The sequence shown here is derived from an EMBL/GenBank/DDBJ whole genome shotgun (WGS) entry which is preliminary data.</text>
</comment>
<dbReference type="InterPro" id="IPR038713">
    <property type="entry name" value="Terminase_Gp1_N_sf"/>
</dbReference>
<dbReference type="Proteomes" id="UP000004846">
    <property type="component" value="Unassembled WGS sequence"/>
</dbReference>
<organism evidence="3 4">
    <name type="scientific">Enterococcus faecalis TX4248</name>
    <dbReference type="NCBI Taxonomy" id="749495"/>
    <lineage>
        <taxon>Bacteria</taxon>
        <taxon>Bacillati</taxon>
        <taxon>Bacillota</taxon>
        <taxon>Bacilli</taxon>
        <taxon>Lactobacillales</taxon>
        <taxon>Enterococcaceae</taxon>
        <taxon>Enterococcus</taxon>
    </lineage>
</organism>
<protein>
    <submittedName>
        <fullName evidence="3">Terminase small subunit</fullName>
    </submittedName>
</protein>
<dbReference type="HOGENOM" id="CLU_064914_5_1_9"/>